<reference evidence="2 3" key="1">
    <citation type="submission" date="2016-09" db="EMBL/GenBank/DDBJ databases">
        <authorList>
            <person name="Reverchon S."/>
            <person name="Nasser W."/>
            <person name="Leonard S."/>
            <person name="Brochier C."/>
            <person name="Duprey A."/>
        </authorList>
    </citation>
    <scope>NUCLEOTIDE SEQUENCE [LARGE SCALE GENOMIC DNA]</scope>
    <source>
        <strain evidence="2 3">174/2</strain>
    </source>
</reference>
<proteinExistence type="predicted"/>
<dbReference type="SUPFAM" id="SSF53850">
    <property type="entry name" value="Periplasmic binding protein-like II"/>
    <property type="match status" value="1"/>
</dbReference>
<accession>A0A375A8W4</accession>
<dbReference type="Gene3D" id="3.40.190.10">
    <property type="entry name" value="Periplasmic binding protein-like II"/>
    <property type="match status" value="2"/>
</dbReference>
<dbReference type="PANTHER" id="PTHR30024">
    <property type="entry name" value="ALIPHATIC SULFONATES-BINDING PROTEIN-RELATED"/>
    <property type="match status" value="1"/>
</dbReference>
<dbReference type="Proteomes" id="UP000294820">
    <property type="component" value="Chromosome 1"/>
</dbReference>
<dbReference type="AlphaFoldDB" id="A0A375A8W4"/>
<dbReference type="KEGG" id="daq:DAQ1742_01552"/>
<evidence type="ECO:0000313" key="2">
    <source>
        <dbReference type="EMBL" id="SLM62518.1"/>
    </source>
</evidence>
<gene>
    <name evidence="2" type="primary">atsR_2</name>
    <name evidence="2" type="ORF">DAQ1742_01552</name>
</gene>
<keyword evidence="3" id="KW-1185">Reference proteome</keyword>
<protein>
    <submittedName>
        <fullName evidence="2">Alkanesulfonates-binding protein</fullName>
    </submittedName>
</protein>
<dbReference type="Pfam" id="PF09084">
    <property type="entry name" value="NMT1"/>
    <property type="match status" value="1"/>
</dbReference>
<dbReference type="EMBL" id="LT615367">
    <property type="protein sequence ID" value="SLM62518.1"/>
    <property type="molecule type" value="Genomic_DNA"/>
</dbReference>
<dbReference type="InterPro" id="IPR015168">
    <property type="entry name" value="SsuA/THI5"/>
</dbReference>
<dbReference type="PANTHER" id="PTHR30024:SF21">
    <property type="entry name" value="ABC TRANSPORTER SUBSTRATE-BINDING PROTEIN"/>
    <property type="match status" value="1"/>
</dbReference>
<sequence length="352" mass="37808">MQVIMRQRKTGLTAIKRGYLSAVSVIIAILLMVLLGGRTVQAAGASEIRIAVSDIGAGSQPSGGGLIDLIYSQKRLEREFGRDGISIRWLFIKGAGPVINEGFANHQIDMAYLGDLASIIGRSRGLDSTVIGAAARGVNHYLAVARGSAIHRLEDLKGKRVALFRGTAAELSFVAALRARGLTEADMKIINLDFTAASAALAAGHIDATWGGSNTLALRDKGLADIAISTRDLQGAGQLAGFILIDGAFARQNPDILARIIKVQKEAAQWAGQPENRDEYIQRLAAQSGYPEKLLREDLADAPLSHLLSPELDSGFVATIKNSVALAYESKLIRQPFSVDDWFDHAFLKRQP</sequence>
<feature type="domain" description="SsuA/THI5-like" evidence="1">
    <location>
        <begin position="103"/>
        <end position="272"/>
    </location>
</feature>
<organism evidence="2 3">
    <name type="scientific">Dickeya aquatica</name>
    <dbReference type="NCBI Taxonomy" id="1401087"/>
    <lineage>
        <taxon>Bacteria</taxon>
        <taxon>Pseudomonadati</taxon>
        <taxon>Pseudomonadota</taxon>
        <taxon>Gammaproteobacteria</taxon>
        <taxon>Enterobacterales</taxon>
        <taxon>Pectobacteriaceae</taxon>
        <taxon>Dickeya</taxon>
    </lineage>
</organism>
<evidence type="ECO:0000313" key="3">
    <source>
        <dbReference type="Proteomes" id="UP000294820"/>
    </source>
</evidence>
<evidence type="ECO:0000259" key="1">
    <source>
        <dbReference type="Pfam" id="PF09084"/>
    </source>
</evidence>
<name>A0A375A8W4_9GAMM</name>